<feature type="chain" id="PRO_5042834381" description="Secreted protein" evidence="1">
    <location>
        <begin position="33"/>
        <end position="117"/>
    </location>
</feature>
<protein>
    <recommendedName>
        <fullName evidence="4">Secreted protein</fullName>
    </recommendedName>
</protein>
<accession>A0AAN9XGL6</accession>
<dbReference type="AlphaFoldDB" id="A0AAN9XGL6"/>
<sequence length="117" mass="13034">MFLVNRPCRIRPLAVAVLRNALVLCVLDQASCAQIMRDEKPLITLDLCILQHALCIGEVCDTLTSSPLRMAASEQLLYFQFKFGCLVTSLSHSVNNSFLRVTNHWLTTIVSSTSYSS</sequence>
<proteinExistence type="predicted"/>
<gene>
    <name evidence="2" type="ORF">VNO78_19836</name>
</gene>
<keyword evidence="3" id="KW-1185">Reference proteome</keyword>
<comment type="caution">
    <text evidence="2">The sequence shown here is derived from an EMBL/GenBank/DDBJ whole genome shotgun (WGS) entry which is preliminary data.</text>
</comment>
<evidence type="ECO:0008006" key="4">
    <source>
        <dbReference type="Google" id="ProtNLM"/>
    </source>
</evidence>
<organism evidence="2 3">
    <name type="scientific">Psophocarpus tetragonolobus</name>
    <name type="common">Winged bean</name>
    <name type="synonym">Dolichos tetragonolobus</name>
    <dbReference type="NCBI Taxonomy" id="3891"/>
    <lineage>
        <taxon>Eukaryota</taxon>
        <taxon>Viridiplantae</taxon>
        <taxon>Streptophyta</taxon>
        <taxon>Embryophyta</taxon>
        <taxon>Tracheophyta</taxon>
        <taxon>Spermatophyta</taxon>
        <taxon>Magnoliopsida</taxon>
        <taxon>eudicotyledons</taxon>
        <taxon>Gunneridae</taxon>
        <taxon>Pentapetalae</taxon>
        <taxon>rosids</taxon>
        <taxon>fabids</taxon>
        <taxon>Fabales</taxon>
        <taxon>Fabaceae</taxon>
        <taxon>Papilionoideae</taxon>
        <taxon>50 kb inversion clade</taxon>
        <taxon>NPAAA clade</taxon>
        <taxon>indigoferoid/millettioid clade</taxon>
        <taxon>Phaseoleae</taxon>
        <taxon>Psophocarpus</taxon>
    </lineage>
</organism>
<evidence type="ECO:0000313" key="3">
    <source>
        <dbReference type="Proteomes" id="UP001386955"/>
    </source>
</evidence>
<name>A0AAN9XGL6_PSOTE</name>
<dbReference type="Proteomes" id="UP001386955">
    <property type="component" value="Unassembled WGS sequence"/>
</dbReference>
<dbReference type="EMBL" id="JAYMYS010000005">
    <property type="protein sequence ID" value="KAK7391420.1"/>
    <property type="molecule type" value="Genomic_DNA"/>
</dbReference>
<evidence type="ECO:0000313" key="2">
    <source>
        <dbReference type="EMBL" id="KAK7391420.1"/>
    </source>
</evidence>
<feature type="signal peptide" evidence="1">
    <location>
        <begin position="1"/>
        <end position="32"/>
    </location>
</feature>
<evidence type="ECO:0000256" key="1">
    <source>
        <dbReference type="SAM" id="SignalP"/>
    </source>
</evidence>
<reference evidence="2 3" key="1">
    <citation type="submission" date="2024-01" db="EMBL/GenBank/DDBJ databases">
        <title>The genomes of 5 underutilized Papilionoideae crops provide insights into root nodulation and disease resistanc.</title>
        <authorList>
            <person name="Jiang F."/>
        </authorList>
    </citation>
    <scope>NUCLEOTIDE SEQUENCE [LARGE SCALE GENOMIC DNA]</scope>
    <source>
        <strain evidence="2">DUOXIRENSHENG_FW03</strain>
        <tissue evidence="2">Leaves</tissue>
    </source>
</reference>
<keyword evidence="1" id="KW-0732">Signal</keyword>